<protein>
    <submittedName>
        <fullName evidence="2">Uncharacterized protein</fullName>
    </submittedName>
</protein>
<evidence type="ECO:0000313" key="3">
    <source>
        <dbReference type="Proteomes" id="UP000830055"/>
    </source>
</evidence>
<dbReference type="Proteomes" id="UP000830055">
    <property type="component" value="Chromosome"/>
</dbReference>
<gene>
    <name evidence="2" type="ORF">DPPLL_20120</name>
</gene>
<feature type="region of interest" description="Disordered" evidence="1">
    <location>
        <begin position="28"/>
        <end position="60"/>
    </location>
</feature>
<feature type="compositionally biased region" description="Polar residues" evidence="1">
    <location>
        <begin position="28"/>
        <end position="39"/>
    </location>
</feature>
<reference evidence="2 3" key="1">
    <citation type="submission" date="2022-01" db="EMBL/GenBank/DDBJ databases">
        <title>Desulfofustis limnae sp. nov., a novel mesophilic sulfate-reducing bacterium isolated from marsh soil.</title>
        <authorList>
            <person name="Watanabe M."/>
            <person name="Takahashi A."/>
            <person name="Kojima H."/>
            <person name="Fukui M."/>
        </authorList>
    </citation>
    <scope>NUCLEOTIDE SEQUENCE [LARGE SCALE GENOMIC DNA]</scope>
    <source>
        <strain evidence="2 3">PPLL</strain>
    </source>
</reference>
<feature type="compositionally biased region" description="Basic and acidic residues" evidence="1">
    <location>
        <begin position="45"/>
        <end position="59"/>
    </location>
</feature>
<organism evidence="2 3">
    <name type="scientific">Desulfofustis limnaeus</name>
    <dbReference type="NCBI Taxonomy" id="2740163"/>
    <lineage>
        <taxon>Bacteria</taxon>
        <taxon>Pseudomonadati</taxon>
        <taxon>Thermodesulfobacteriota</taxon>
        <taxon>Desulfobulbia</taxon>
        <taxon>Desulfobulbales</taxon>
        <taxon>Desulfocapsaceae</taxon>
        <taxon>Desulfofustis</taxon>
    </lineage>
</organism>
<sequence>MQHGIDIKIIFFLGTFLNDCSFGTGNIENRSHPQGSSFNPFYRGDPSEAKASEKRDKHTFVSSDSARQSVCCNLYSFRPRQIRHALSKHLWIECLIREKIKIHGHPMTEM</sequence>
<accession>A0ABM7W9M2</accession>
<evidence type="ECO:0000313" key="2">
    <source>
        <dbReference type="EMBL" id="BDD87647.1"/>
    </source>
</evidence>
<dbReference type="EMBL" id="AP025516">
    <property type="protein sequence ID" value="BDD87647.1"/>
    <property type="molecule type" value="Genomic_DNA"/>
</dbReference>
<evidence type="ECO:0000256" key="1">
    <source>
        <dbReference type="SAM" id="MobiDB-lite"/>
    </source>
</evidence>
<keyword evidence="3" id="KW-1185">Reference proteome</keyword>
<name>A0ABM7W9M2_9BACT</name>
<proteinExistence type="predicted"/>